<dbReference type="SUPFAM" id="SSF49562">
    <property type="entry name" value="C2 domain (Calcium/lipid-binding domain, CaLB)"/>
    <property type="match status" value="1"/>
</dbReference>
<dbReference type="Proteomes" id="UP000796880">
    <property type="component" value="Unassembled WGS sequence"/>
</dbReference>
<dbReference type="InterPro" id="IPR000008">
    <property type="entry name" value="C2_dom"/>
</dbReference>
<dbReference type="PROSITE" id="PS50004">
    <property type="entry name" value="C2"/>
    <property type="match status" value="1"/>
</dbReference>
<evidence type="ECO:0000313" key="3">
    <source>
        <dbReference type="Proteomes" id="UP000796880"/>
    </source>
</evidence>
<dbReference type="OrthoDB" id="270970at2759"/>
<reference evidence="2" key="1">
    <citation type="submission" date="2020-03" db="EMBL/GenBank/DDBJ databases">
        <title>A high-quality chromosome-level genome assembly of a woody plant with both climbing and erect habits, Rhamnella rubrinervis.</title>
        <authorList>
            <person name="Lu Z."/>
            <person name="Yang Y."/>
            <person name="Zhu X."/>
            <person name="Sun Y."/>
        </authorList>
    </citation>
    <scope>NUCLEOTIDE SEQUENCE</scope>
    <source>
        <strain evidence="2">BYM</strain>
        <tissue evidence="2">Leaf</tissue>
    </source>
</reference>
<dbReference type="PANTHER" id="PTHR32246:SF163">
    <property type="entry name" value="PROTEIN SRC2-LIKE"/>
    <property type="match status" value="1"/>
</dbReference>
<dbReference type="InterPro" id="IPR044750">
    <property type="entry name" value="C2_SRC2/BAP"/>
</dbReference>
<dbReference type="GO" id="GO:0006952">
    <property type="term" value="P:defense response"/>
    <property type="evidence" value="ECO:0007669"/>
    <property type="project" value="InterPro"/>
</dbReference>
<proteinExistence type="predicted"/>
<evidence type="ECO:0000259" key="1">
    <source>
        <dbReference type="PROSITE" id="PS50004"/>
    </source>
</evidence>
<accession>A0A8K0HN22</accession>
<sequence>MECRPLEITVVSATDLKNVNFLSTMDVYAVVKISGDHHSKSKQKTHVDKDCGPNPKWNFPMKFTIVDDAAKQDKLTLKFKIFSERTLGDREIGVVKVSIKELLDNFSDNEKHEKHVSYCVKTPSGKIKGTLDFSYKFGEKFTAPVPKPIPEPSYGVHKKLGDPVMAYPPGHQGPSHAYPPAHAGYTPAHAGYTPAPGGYPPAPVGYPPAGGYGYPPAGPQQGYGYPHPGGAPGYGYPQYPPQGGYGAPQKPKKNNGNMALGLGAGLLGGLLIGDMVDDVIDW</sequence>
<dbReference type="EMBL" id="VOIH02000002">
    <property type="protein sequence ID" value="KAF3454514.1"/>
    <property type="molecule type" value="Genomic_DNA"/>
</dbReference>
<organism evidence="2 3">
    <name type="scientific">Rhamnella rubrinervis</name>
    <dbReference type="NCBI Taxonomy" id="2594499"/>
    <lineage>
        <taxon>Eukaryota</taxon>
        <taxon>Viridiplantae</taxon>
        <taxon>Streptophyta</taxon>
        <taxon>Embryophyta</taxon>
        <taxon>Tracheophyta</taxon>
        <taxon>Spermatophyta</taxon>
        <taxon>Magnoliopsida</taxon>
        <taxon>eudicotyledons</taxon>
        <taxon>Gunneridae</taxon>
        <taxon>Pentapetalae</taxon>
        <taxon>rosids</taxon>
        <taxon>fabids</taxon>
        <taxon>Rosales</taxon>
        <taxon>Rhamnaceae</taxon>
        <taxon>rhamnoid group</taxon>
        <taxon>Rhamneae</taxon>
        <taxon>Rhamnella</taxon>
    </lineage>
</organism>
<dbReference type="SMART" id="SM00239">
    <property type="entry name" value="C2"/>
    <property type="match status" value="1"/>
</dbReference>
<dbReference type="PANTHER" id="PTHR32246">
    <property type="entry name" value="INGRESSION PROTEIN FIC1"/>
    <property type="match status" value="1"/>
</dbReference>
<dbReference type="InterPro" id="IPR035892">
    <property type="entry name" value="C2_domain_sf"/>
</dbReference>
<protein>
    <recommendedName>
        <fullName evidence="1">C2 domain-containing protein</fullName>
    </recommendedName>
</protein>
<dbReference type="CDD" id="cd04051">
    <property type="entry name" value="C2_SRC2_like"/>
    <property type="match status" value="1"/>
</dbReference>
<dbReference type="Pfam" id="PF00168">
    <property type="entry name" value="C2"/>
    <property type="match status" value="1"/>
</dbReference>
<gene>
    <name evidence="2" type="ORF">FNV43_RR04962</name>
</gene>
<feature type="domain" description="C2" evidence="1">
    <location>
        <begin position="1"/>
        <end position="115"/>
    </location>
</feature>
<dbReference type="AlphaFoldDB" id="A0A8K0HN22"/>
<evidence type="ECO:0000313" key="2">
    <source>
        <dbReference type="EMBL" id="KAF3454514.1"/>
    </source>
</evidence>
<keyword evidence="3" id="KW-1185">Reference proteome</keyword>
<dbReference type="Gene3D" id="2.60.40.150">
    <property type="entry name" value="C2 domain"/>
    <property type="match status" value="1"/>
</dbReference>
<name>A0A8K0HN22_9ROSA</name>
<comment type="caution">
    <text evidence="2">The sequence shown here is derived from an EMBL/GenBank/DDBJ whole genome shotgun (WGS) entry which is preliminary data.</text>
</comment>